<dbReference type="PROSITE" id="PS01274">
    <property type="entry name" value="COA_TRANSF_2"/>
    <property type="match status" value="1"/>
</dbReference>
<proteinExistence type="inferred from homology"/>
<dbReference type="Pfam" id="PF01144">
    <property type="entry name" value="CoA_trans"/>
    <property type="match status" value="1"/>
</dbReference>
<dbReference type="InterPro" id="IPR004165">
    <property type="entry name" value="CoA_trans_fam_I"/>
</dbReference>
<dbReference type="GO" id="GO:0047569">
    <property type="term" value="F:3-oxoadipate CoA-transferase activity"/>
    <property type="evidence" value="ECO:0007669"/>
    <property type="project" value="UniProtKB-EC"/>
</dbReference>
<comment type="similarity">
    <text evidence="1">Belongs to the 3-oxoacid CoA-transferase subunit B family.</text>
</comment>
<evidence type="ECO:0000256" key="2">
    <source>
        <dbReference type="ARBA" id="ARBA00022679"/>
    </source>
</evidence>
<dbReference type="SUPFAM" id="SSF100950">
    <property type="entry name" value="NagB/RpiA/CoA transferase-like"/>
    <property type="match status" value="1"/>
</dbReference>
<evidence type="ECO:0000256" key="3">
    <source>
        <dbReference type="SAM" id="MobiDB-lite"/>
    </source>
</evidence>
<feature type="compositionally biased region" description="Low complexity" evidence="3">
    <location>
        <begin position="1"/>
        <end position="12"/>
    </location>
</feature>
<dbReference type="SMART" id="SM00882">
    <property type="entry name" value="CoA_trans"/>
    <property type="match status" value="1"/>
</dbReference>
<evidence type="ECO:0000313" key="4">
    <source>
        <dbReference type="EMBL" id="CAB3851565.1"/>
    </source>
</evidence>
<keyword evidence="2 4" id="KW-0808">Transferase</keyword>
<dbReference type="InterPro" id="IPR037171">
    <property type="entry name" value="NagB/RpiA_transferase-like"/>
</dbReference>
<organism evidence="4 5">
    <name type="scientific">Achromobacter piechaudii</name>
    <dbReference type="NCBI Taxonomy" id="72556"/>
    <lineage>
        <taxon>Bacteria</taxon>
        <taxon>Pseudomonadati</taxon>
        <taxon>Pseudomonadota</taxon>
        <taxon>Betaproteobacteria</taxon>
        <taxon>Burkholderiales</taxon>
        <taxon>Alcaligenaceae</taxon>
        <taxon>Achromobacter</taxon>
    </lineage>
</organism>
<dbReference type="Proteomes" id="UP000494105">
    <property type="component" value="Unassembled WGS sequence"/>
</dbReference>
<dbReference type="Gene3D" id="3.40.1080.10">
    <property type="entry name" value="Glutaconate Coenzyme A-transferase"/>
    <property type="match status" value="1"/>
</dbReference>
<dbReference type="InterPro" id="IPR004164">
    <property type="entry name" value="CoA_transf_AS"/>
</dbReference>
<dbReference type="EC" id="2.8.3.6" evidence="4"/>
<sequence>MQGTQMQTQGTQSHNTQSQQPVAGLTRQQIAQLLASDIPDGSIVNLGIGMPTLVGDYLPPDKDILLHSENGILGMGPAASGKDVDPDLINASRQPITLLDGASITEHTVSFAMMRGGHLDYAVLGAFQVSEKGDLANWKTDAADAIPAVGGAMDLAVGAKQVLVTMEHRGRDGTPKLLRQCSYPLTGKGVVTRIYTDLAVIDVTPAGLAVHAMVAGVTEAFLRSVTEAPLIFPAAPRTIVLDPAGAPRYA</sequence>
<accession>A0A6S7CIW5</accession>
<reference evidence="4 5" key="1">
    <citation type="submission" date="2020-04" db="EMBL/GenBank/DDBJ databases">
        <authorList>
            <person name="De Canck E."/>
        </authorList>
    </citation>
    <scope>NUCLEOTIDE SEQUENCE [LARGE SCALE GENOMIC DNA]</scope>
    <source>
        <strain evidence="4 5">LMG 1861</strain>
    </source>
</reference>
<evidence type="ECO:0000313" key="5">
    <source>
        <dbReference type="Proteomes" id="UP000494105"/>
    </source>
</evidence>
<dbReference type="PANTHER" id="PTHR13707">
    <property type="entry name" value="KETOACID-COENZYME A TRANSFERASE"/>
    <property type="match status" value="1"/>
</dbReference>
<evidence type="ECO:0000256" key="1">
    <source>
        <dbReference type="ARBA" id="ARBA00007047"/>
    </source>
</evidence>
<gene>
    <name evidence="4" type="primary">pcaJ_3</name>
    <name evidence="4" type="ORF">LMG1861_01835</name>
</gene>
<feature type="region of interest" description="Disordered" evidence="3">
    <location>
        <begin position="1"/>
        <end position="23"/>
    </location>
</feature>
<dbReference type="InterPro" id="IPR012791">
    <property type="entry name" value="3-oxoacid_CoA-transf_B"/>
</dbReference>
<dbReference type="PANTHER" id="PTHR13707:SF57">
    <property type="entry name" value="SUCCINYL-COA:3-KETOACID COENZYME A TRANSFERASE SUBUNIT B-RELATED"/>
    <property type="match status" value="1"/>
</dbReference>
<feature type="compositionally biased region" description="Polar residues" evidence="3">
    <location>
        <begin position="13"/>
        <end position="23"/>
    </location>
</feature>
<dbReference type="AlphaFoldDB" id="A0A6S7CIW5"/>
<dbReference type="EMBL" id="CADILD010000001">
    <property type="protein sequence ID" value="CAB3851565.1"/>
    <property type="molecule type" value="Genomic_DNA"/>
</dbReference>
<protein>
    <submittedName>
        <fullName evidence="4">3-oxoadipate CoA-transferase subunit B</fullName>
        <ecNumber evidence="4">2.8.3.6</ecNumber>
    </submittedName>
</protein>
<name>A0A6S7CIW5_9BURK</name>
<dbReference type="NCBIfam" id="TIGR02428">
    <property type="entry name" value="pcaJ_scoB_fam"/>
    <property type="match status" value="1"/>
</dbReference>